<evidence type="ECO:0000313" key="3">
    <source>
        <dbReference type="MGI" id="MGI:1914892"/>
    </source>
</evidence>
<evidence type="ECO:0000313" key="2">
    <source>
        <dbReference type="EMBL" id="BAC31023.1"/>
    </source>
</evidence>
<gene>
    <name evidence="3" type="primary">4930515G01Rik</name>
</gene>
<proteinExistence type="evidence at transcript level"/>
<dbReference type="UCSC" id="uc008zae.2">
    <property type="organism name" value="mouse"/>
</dbReference>
<reference evidence="2" key="8">
    <citation type="journal article" date="2005" name="Science">
        <title>Antisense Transcription in the Mammalian Transcriptome.</title>
        <authorList>
            <consortium name="RIKEN Genome Exploration Research Group and Genome Science Group (Genome Network Project Core Group) and the FANTOM Consortium"/>
        </authorList>
    </citation>
    <scope>NUCLEOTIDE SEQUENCE</scope>
    <source>
        <strain evidence="2">C57BL/6J</strain>
        <tissue evidence="2">Thymus</tissue>
    </source>
</reference>
<reference evidence="2" key="4">
    <citation type="journal article" date="2001" name="Nature">
        <title>Functional annotation of a full-length mouse cDNA collection.</title>
        <authorList>
            <consortium name="The RIKEN Genome Exploration Research Group Phase II Team and the FANTOM Consortium"/>
        </authorList>
    </citation>
    <scope>NUCLEOTIDE SEQUENCE</scope>
    <source>
        <strain evidence="2">C57BL/6J</strain>
        <tissue evidence="2">Thymus</tissue>
    </source>
</reference>
<accession>Q8C9P1</accession>
<reference evidence="2" key="6">
    <citation type="journal article" date="2002" name="Nature">
        <title>Analysis of the mouse transcriptome based on functional annotation of 60,770 full-length cDNAs.</title>
        <authorList>
            <consortium name="The FANTOM Consortium and the RIKEN Genome Exploration Research Group Phase I and II Team"/>
        </authorList>
    </citation>
    <scope>NUCLEOTIDE SEQUENCE</scope>
    <source>
        <strain evidence="2">C57BL/6J</strain>
        <tissue evidence="2">Thymus</tissue>
    </source>
</reference>
<name>Q8C9P1_MOUSE</name>
<organism evidence="2">
    <name type="scientific">Mus musculus</name>
    <name type="common">Mouse</name>
    <dbReference type="NCBI Taxonomy" id="10090"/>
    <lineage>
        <taxon>Eukaryota</taxon>
        <taxon>Metazoa</taxon>
        <taxon>Chordata</taxon>
        <taxon>Craniata</taxon>
        <taxon>Vertebrata</taxon>
        <taxon>Euteleostomi</taxon>
        <taxon>Mammalia</taxon>
        <taxon>Eutheria</taxon>
        <taxon>Euarchontoglires</taxon>
        <taxon>Glires</taxon>
        <taxon>Rodentia</taxon>
        <taxon>Myomorpha</taxon>
        <taxon>Muroidea</taxon>
        <taxon>Muridae</taxon>
        <taxon>Murinae</taxon>
        <taxon>Mus</taxon>
        <taxon>Mus</taxon>
    </lineage>
</organism>
<dbReference type="AlphaFoldDB" id="Q8C9P1"/>
<reference evidence="2" key="7">
    <citation type="journal article" date="2005" name="Science">
        <title>The Transcriptional Landscape of the Mammalian Genome.</title>
        <authorList>
            <consortium name="The FANTOM Consortium"/>
            <consortium name="Riken Genome Exploration Research Group and Genome Science Group (Genome Network Project Core Group)"/>
        </authorList>
    </citation>
    <scope>NUCLEOTIDE SEQUENCE</scope>
    <source>
        <strain evidence="2">C57BL/6J</strain>
        <tissue evidence="2">Thymus</tissue>
    </source>
</reference>
<feature type="compositionally biased region" description="Polar residues" evidence="1">
    <location>
        <begin position="46"/>
        <end position="60"/>
    </location>
</feature>
<dbReference type="MGI" id="MGI:1914892">
    <property type="gene designation" value="4930515G01Rik"/>
</dbReference>
<evidence type="ECO:0000256" key="1">
    <source>
        <dbReference type="SAM" id="MobiDB-lite"/>
    </source>
</evidence>
<feature type="region of interest" description="Disordered" evidence="1">
    <location>
        <begin position="1"/>
        <end position="81"/>
    </location>
</feature>
<dbReference type="AGR" id="MGI:1914892"/>
<reference evidence="2" key="1">
    <citation type="journal article" date="1999" name="Methods Enzymol.">
        <title>High-efficiency full-length cDNA cloning.</title>
        <authorList>
            <person name="Carninci P."/>
            <person name="Hayashizaki Y."/>
        </authorList>
    </citation>
    <scope>NUCLEOTIDE SEQUENCE</scope>
    <source>
        <strain evidence="2">C57BL/6J</strain>
        <tissue evidence="2">Thymus</tissue>
    </source>
</reference>
<protein>
    <submittedName>
        <fullName evidence="2">Uncharacterized protein</fullName>
    </submittedName>
</protein>
<dbReference type="EMBL" id="AK041663">
    <property type="protein sequence ID" value="BAC31023.1"/>
    <property type="molecule type" value="mRNA"/>
</dbReference>
<reference evidence="2" key="5">
    <citation type="submission" date="2001-07" db="EMBL/GenBank/DDBJ databases">
        <authorList>
            <person name="Adachi J."/>
            <person name="Aizawa K."/>
            <person name="Akimura T."/>
            <person name="Arakawa T."/>
            <person name="Bono H."/>
            <person name="Carninci P."/>
            <person name="Fukuda S."/>
            <person name="Furuno M."/>
            <person name="Hanagaki T."/>
            <person name="Hara A."/>
            <person name="Hashizume W."/>
            <person name="Hayashida K."/>
            <person name="Hayatsu N."/>
            <person name="Hiramoto K."/>
            <person name="Hiraoka T."/>
            <person name="Hirozane T."/>
            <person name="Hori F."/>
            <person name="Imotani K."/>
            <person name="Ishii Y."/>
            <person name="Itoh M."/>
            <person name="Kagawa I."/>
            <person name="Kasukawa T."/>
            <person name="Katoh H."/>
            <person name="Kawai J."/>
            <person name="Kojima Y."/>
            <person name="Kondo S."/>
            <person name="Konno H."/>
            <person name="Kouda M."/>
            <person name="Koya S."/>
            <person name="Kurihara C."/>
            <person name="Matsuyama T."/>
            <person name="Miyazaki A."/>
            <person name="Murata M."/>
            <person name="Nakamura M."/>
            <person name="Nishi K."/>
            <person name="Nomura K."/>
            <person name="Numazaki R."/>
            <person name="Ohno M."/>
            <person name="Ohsato N."/>
            <person name="Okazaki Y."/>
            <person name="Saito R."/>
            <person name="Saitoh H."/>
            <person name="Sakai C."/>
            <person name="Sakai K."/>
            <person name="Sakazume N."/>
            <person name="Sano H."/>
            <person name="Sasaki D."/>
            <person name="Shibata K."/>
            <person name="Shinagawa A."/>
            <person name="Shiraki T."/>
            <person name="Sogabe Y."/>
            <person name="Tagami M."/>
            <person name="Tagawa A."/>
            <person name="Takahashi F."/>
            <person name="Takaku-Akahira S."/>
            <person name="Takeda Y."/>
            <person name="Tanaka T."/>
            <person name="Tomaru A."/>
            <person name="Toya T."/>
            <person name="Yasunishi A."/>
            <person name="Muramatsu M."/>
            <person name="Hayashizaki Y."/>
        </authorList>
    </citation>
    <scope>NUCLEOTIDE SEQUENCE</scope>
    <source>
        <strain evidence="2">C57BL/6J</strain>
        <tissue evidence="2">Thymus</tissue>
    </source>
</reference>
<sequence length="124" mass="13511">MSLRRAPTPGHTTNNDLWDRRASEKPEISTHKVHDARPATLVPCPASSSGALHNRASSIGSAARGERAGRTKPSGWSLPRLPSTIGQKPFWKWATGTRFHRRAGTWRAGTRYSPDNGVVVSVGF</sequence>
<reference evidence="2" key="3">
    <citation type="journal article" date="2000" name="Genome Res.">
        <title>RIKEN integrated sequence analysis (RISA) system--384-format sequencing pipeline with 384 multicapillary sequencer.</title>
        <authorList>
            <person name="Shibata K."/>
            <person name="Itoh M."/>
            <person name="Aizawa K."/>
            <person name="Nagaoka S."/>
            <person name="Sasaki N."/>
            <person name="Carninci P."/>
            <person name="Konno H."/>
            <person name="Akiyama J."/>
            <person name="Nishi K."/>
            <person name="Kitsunai T."/>
            <person name="Tashiro H."/>
            <person name="Itoh M."/>
            <person name="Sumi N."/>
            <person name="Ishii Y."/>
            <person name="Nakamura S."/>
            <person name="Hazama M."/>
            <person name="Nishine T."/>
            <person name="Harada A."/>
            <person name="Yamamoto R."/>
            <person name="Matsumoto H."/>
            <person name="Sakaguchi S."/>
            <person name="Ikegami T."/>
            <person name="Kashiwagi K."/>
            <person name="Fujiwake S."/>
            <person name="Inoue K."/>
            <person name="Togawa Y."/>
            <person name="Izawa M."/>
            <person name="Ohara E."/>
            <person name="Watahiki M."/>
            <person name="Yoneda Y."/>
            <person name="Ishikawa T."/>
            <person name="Ozawa K."/>
            <person name="Tanaka T."/>
            <person name="Matsuura S."/>
            <person name="Kawai J."/>
            <person name="Okazaki Y."/>
            <person name="Muramatsu M."/>
            <person name="Inoue Y."/>
            <person name="Kira A."/>
            <person name="Hayashizaki Y."/>
        </authorList>
    </citation>
    <scope>NUCLEOTIDE SEQUENCE</scope>
    <source>
        <strain evidence="2">C57BL/6J</strain>
        <tissue evidence="2">Thymus</tissue>
    </source>
</reference>
<feature type="compositionally biased region" description="Basic and acidic residues" evidence="1">
    <location>
        <begin position="17"/>
        <end position="37"/>
    </location>
</feature>
<reference evidence="2" key="2">
    <citation type="journal article" date="2000" name="Genome Res.">
        <title>Normalization and subtraction of cap-trapper-selected cDNAs to prepare full-length cDNA libraries for rapid discovery of new genes.</title>
        <authorList>
            <person name="Carninci P."/>
            <person name="Shibata Y."/>
            <person name="Hayatsu N."/>
            <person name="Sugahara Y."/>
            <person name="Shibata K."/>
            <person name="Itoh M."/>
            <person name="Konno H."/>
            <person name="Okazaki Y."/>
            <person name="Muramatsu M."/>
            <person name="Hayashizaki Y."/>
        </authorList>
    </citation>
    <scope>NUCLEOTIDE SEQUENCE</scope>
    <source>
        <strain evidence="2">C57BL/6J</strain>
        <tissue evidence="2">Thymus</tissue>
    </source>
</reference>